<dbReference type="PROSITE" id="PS51918">
    <property type="entry name" value="RADICAL_SAM"/>
    <property type="match status" value="1"/>
</dbReference>
<evidence type="ECO:0000256" key="2">
    <source>
        <dbReference type="ARBA" id="ARBA00022691"/>
    </source>
</evidence>
<dbReference type="SFLD" id="SFLDS00029">
    <property type="entry name" value="Radical_SAM"/>
    <property type="match status" value="1"/>
</dbReference>
<keyword evidence="3" id="KW-0479">Metal-binding</keyword>
<evidence type="ECO:0000256" key="3">
    <source>
        <dbReference type="ARBA" id="ARBA00022723"/>
    </source>
</evidence>
<sequence length="372" mass="42111">MSIGAPDFDHMVYVRLIEACNLHCEHCFIPNNPKRMDMAHIEAIPAKVRSFAVPGDTILFQMHGGEPTLVGVEFMRKVVVYLRAELPDFKVVFSLQTNLMNFDLRWAELYREFFDGVVGVSWDPVIRRTRASKPESNTEFEDRFWANLQALQSEGLEPYLVITTTKILIDQFRNPAELIEFLRAKGIRHVHFERLTKTGYAITNWPRIGVSNRQYSLWIARFAMAYSQYVATPRDHLQDLHISPLDGLIESVRRHRRGDRGGYGCLSGVCDTRFHTFDEAGYYKACTALTSESNNRNAVGTVTAQPGRLTEMRVERQLDCLTCQFKSICSSGCMATPKTDESGECAGGYTAFKLINQQLAMSDEPSLIAVGS</sequence>
<evidence type="ECO:0000313" key="7">
    <source>
        <dbReference type="EMBL" id="ORL62003.1"/>
    </source>
</evidence>
<dbReference type="Gene3D" id="3.20.20.70">
    <property type="entry name" value="Aldolase class I"/>
    <property type="match status" value="1"/>
</dbReference>
<keyword evidence="2" id="KW-0949">S-adenosyl-L-methionine</keyword>
<evidence type="ECO:0000259" key="6">
    <source>
        <dbReference type="PROSITE" id="PS51918"/>
    </source>
</evidence>
<dbReference type="RefSeq" id="WP_084858344.1">
    <property type="nucleotide sequence ID" value="NZ_NBWC01000031.1"/>
</dbReference>
<evidence type="ECO:0000313" key="8">
    <source>
        <dbReference type="Proteomes" id="UP000193675"/>
    </source>
</evidence>
<name>A0A1X0ZRB4_PSEPU</name>
<dbReference type="CDD" id="cd01335">
    <property type="entry name" value="Radical_SAM"/>
    <property type="match status" value="1"/>
</dbReference>
<accession>A0A1X0ZRB4</accession>
<protein>
    <submittedName>
        <fullName evidence="7">Radical SAM protein</fullName>
    </submittedName>
</protein>
<gene>
    <name evidence="7" type="ORF">B7H17_20055</name>
</gene>
<dbReference type="OrthoDB" id="9782387at2"/>
<dbReference type="InterPro" id="IPR058240">
    <property type="entry name" value="rSAM_sf"/>
</dbReference>
<reference evidence="7 8" key="1">
    <citation type="submission" date="2017-04" db="EMBL/GenBank/DDBJ databases">
        <title>Presence of VIM-2 positive Pseudomonas species in chickens and their surrounding environment.</title>
        <authorList>
            <person name="Zhang R."/>
        </authorList>
    </citation>
    <scope>NUCLEOTIDE SEQUENCE [LARGE SCALE GENOMIC DNA]</scope>
    <source>
        <strain evidence="7 8">DZ-C18</strain>
    </source>
</reference>
<feature type="domain" description="Radical SAM core" evidence="6">
    <location>
        <begin position="6"/>
        <end position="234"/>
    </location>
</feature>
<evidence type="ECO:0000256" key="1">
    <source>
        <dbReference type="ARBA" id="ARBA00001966"/>
    </source>
</evidence>
<dbReference type="Pfam" id="PF04055">
    <property type="entry name" value="Radical_SAM"/>
    <property type="match status" value="1"/>
</dbReference>
<dbReference type="PANTHER" id="PTHR43273:SF8">
    <property type="entry name" value="RADICAL SAM DOMAIN PROTEIN"/>
    <property type="match status" value="1"/>
</dbReference>
<dbReference type="GO" id="GO:0051536">
    <property type="term" value="F:iron-sulfur cluster binding"/>
    <property type="evidence" value="ECO:0007669"/>
    <property type="project" value="UniProtKB-KW"/>
</dbReference>
<dbReference type="InterPro" id="IPR023867">
    <property type="entry name" value="Sulphatase_maturase_rSAM"/>
</dbReference>
<dbReference type="EMBL" id="NBWC01000031">
    <property type="protein sequence ID" value="ORL62003.1"/>
    <property type="molecule type" value="Genomic_DNA"/>
</dbReference>
<dbReference type="Proteomes" id="UP000193675">
    <property type="component" value="Unassembled WGS sequence"/>
</dbReference>
<dbReference type="InterPro" id="IPR007197">
    <property type="entry name" value="rSAM"/>
</dbReference>
<dbReference type="InterPro" id="IPR013785">
    <property type="entry name" value="Aldolase_TIM"/>
</dbReference>
<keyword evidence="5" id="KW-0411">Iron-sulfur</keyword>
<comment type="cofactor">
    <cofactor evidence="1">
        <name>[4Fe-4S] cluster</name>
        <dbReference type="ChEBI" id="CHEBI:49883"/>
    </cofactor>
</comment>
<dbReference type="PANTHER" id="PTHR43273">
    <property type="entry name" value="ANAEROBIC SULFATASE-MATURATING ENZYME HOMOLOG ASLB-RELATED"/>
    <property type="match status" value="1"/>
</dbReference>
<keyword evidence="4" id="KW-0408">Iron</keyword>
<comment type="caution">
    <text evidence="7">The sequence shown here is derived from an EMBL/GenBank/DDBJ whole genome shotgun (WGS) entry which is preliminary data.</text>
</comment>
<dbReference type="SUPFAM" id="SSF102114">
    <property type="entry name" value="Radical SAM enzymes"/>
    <property type="match status" value="1"/>
</dbReference>
<organism evidence="7 8">
    <name type="scientific">Pseudomonas putida</name>
    <name type="common">Arthrobacter siderocapsulatus</name>
    <dbReference type="NCBI Taxonomy" id="303"/>
    <lineage>
        <taxon>Bacteria</taxon>
        <taxon>Pseudomonadati</taxon>
        <taxon>Pseudomonadota</taxon>
        <taxon>Gammaproteobacteria</taxon>
        <taxon>Pseudomonadales</taxon>
        <taxon>Pseudomonadaceae</taxon>
        <taxon>Pseudomonas</taxon>
    </lineage>
</organism>
<dbReference type="AlphaFoldDB" id="A0A1X0ZRB4"/>
<dbReference type="SFLD" id="SFLDG01067">
    <property type="entry name" value="SPASM/twitch_domain_containing"/>
    <property type="match status" value="1"/>
</dbReference>
<proteinExistence type="predicted"/>
<evidence type="ECO:0000256" key="5">
    <source>
        <dbReference type="ARBA" id="ARBA00023014"/>
    </source>
</evidence>
<evidence type="ECO:0000256" key="4">
    <source>
        <dbReference type="ARBA" id="ARBA00023004"/>
    </source>
</evidence>
<dbReference type="GO" id="GO:0016491">
    <property type="term" value="F:oxidoreductase activity"/>
    <property type="evidence" value="ECO:0007669"/>
    <property type="project" value="InterPro"/>
</dbReference>
<dbReference type="GO" id="GO:0046872">
    <property type="term" value="F:metal ion binding"/>
    <property type="evidence" value="ECO:0007669"/>
    <property type="project" value="UniProtKB-KW"/>
</dbReference>